<feature type="compositionally biased region" description="Polar residues" evidence="1">
    <location>
        <begin position="1"/>
        <end position="19"/>
    </location>
</feature>
<gene>
    <name evidence="2" type="ORF">AVEN_268482_1</name>
</gene>
<dbReference type="EMBL" id="BGPR01005332">
    <property type="protein sequence ID" value="GBN09219.1"/>
    <property type="molecule type" value="Genomic_DNA"/>
</dbReference>
<protein>
    <submittedName>
        <fullName evidence="2">Uncharacterized protein</fullName>
    </submittedName>
</protein>
<reference evidence="2 3" key="1">
    <citation type="journal article" date="2019" name="Sci. Rep.">
        <title>Orb-weaving spider Araneus ventricosus genome elucidates the spidroin gene catalogue.</title>
        <authorList>
            <person name="Kono N."/>
            <person name="Nakamura H."/>
            <person name="Ohtoshi R."/>
            <person name="Moran D.A.P."/>
            <person name="Shinohara A."/>
            <person name="Yoshida Y."/>
            <person name="Fujiwara M."/>
            <person name="Mori M."/>
            <person name="Tomita M."/>
            <person name="Arakawa K."/>
        </authorList>
    </citation>
    <scope>NUCLEOTIDE SEQUENCE [LARGE SCALE GENOMIC DNA]</scope>
</reference>
<evidence type="ECO:0000313" key="2">
    <source>
        <dbReference type="EMBL" id="GBN09219.1"/>
    </source>
</evidence>
<keyword evidence="3" id="KW-1185">Reference proteome</keyword>
<evidence type="ECO:0000313" key="3">
    <source>
        <dbReference type="Proteomes" id="UP000499080"/>
    </source>
</evidence>
<organism evidence="2 3">
    <name type="scientific">Araneus ventricosus</name>
    <name type="common">Orbweaver spider</name>
    <name type="synonym">Epeira ventricosa</name>
    <dbReference type="NCBI Taxonomy" id="182803"/>
    <lineage>
        <taxon>Eukaryota</taxon>
        <taxon>Metazoa</taxon>
        <taxon>Ecdysozoa</taxon>
        <taxon>Arthropoda</taxon>
        <taxon>Chelicerata</taxon>
        <taxon>Arachnida</taxon>
        <taxon>Araneae</taxon>
        <taxon>Araneomorphae</taxon>
        <taxon>Entelegynae</taxon>
        <taxon>Araneoidea</taxon>
        <taxon>Araneidae</taxon>
        <taxon>Araneus</taxon>
    </lineage>
</organism>
<feature type="region of interest" description="Disordered" evidence="1">
    <location>
        <begin position="1"/>
        <end position="24"/>
    </location>
</feature>
<accession>A0A4Y2L463</accession>
<proteinExistence type="predicted"/>
<dbReference type="Proteomes" id="UP000499080">
    <property type="component" value="Unassembled WGS sequence"/>
</dbReference>
<evidence type="ECO:0000256" key="1">
    <source>
        <dbReference type="SAM" id="MobiDB-lite"/>
    </source>
</evidence>
<name>A0A4Y2L463_ARAVE</name>
<dbReference type="AlphaFoldDB" id="A0A4Y2L463"/>
<comment type="caution">
    <text evidence="2">The sequence shown here is derived from an EMBL/GenBank/DDBJ whole genome shotgun (WGS) entry which is preliminary data.</text>
</comment>
<sequence length="107" mass="11913">MIQTDRIPTNSKSNTSYDDSNLRPRCEGSFNGDVKMILSERIEYASVVDFNMTEPILIKIRHSIHISVVHNKLAIVSETHGGRPNQWGLALKSGEWDAGCGLVIDIC</sequence>